<dbReference type="eggNOG" id="COG3601">
    <property type="taxonomic scope" value="Bacteria"/>
</dbReference>
<feature type="transmembrane region" description="Helical" evidence="9">
    <location>
        <begin position="53"/>
        <end position="78"/>
    </location>
</feature>
<keyword evidence="3 8" id="KW-0813">Transport</keyword>
<dbReference type="InterPro" id="IPR025720">
    <property type="entry name" value="RibU"/>
</dbReference>
<evidence type="ECO:0000256" key="7">
    <source>
        <dbReference type="ARBA" id="ARBA00023136"/>
    </source>
</evidence>
<feature type="transmembrane region" description="Helical" evidence="9">
    <location>
        <begin position="159"/>
        <end position="184"/>
    </location>
</feature>
<name>A0A0R1WVC9_9LACO</name>
<comment type="caution">
    <text evidence="10">The sequence shown here is derived from an EMBL/GenBank/DDBJ whole genome shotgun (WGS) entry which is preliminary data.</text>
</comment>
<dbReference type="EMBL" id="AZGD01000090">
    <property type="protein sequence ID" value="KRM18963.1"/>
    <property type="molecule type" value="Genomic_DNA"/>
</dbReference>
<comment type="function">
    <text evidence="8">Probably a riboflavin-binding protein that interacts with the energy-coupling factor (ECF) ABC-transporter complex.</text>
</comment>
<dbReference type="Pfam" id="PF12822">
    <property type="entry name" value="ECF_trnsprt"/>
    <property type="match status" value="1"/>
</dbReference>
<evidence type="ECO:0000313" key="10">
    <source>
        <dbReference type="EMBL" id="KRM18963.1"/>
    </source>
</evidence>
<accession>A0A0R1WVC9</accession>
<proteinExistence type="inferred from homology"/>
<sequence>MKKLQLGGFFMIHTKKLTIVSILAAISLLLMRISIPIIPIVPYLRLDFSDIPILVGFFIFGISGGVQIAVVRSVLYFVLNGISIGSLIGVTSNLLATFSISLPLYYILKNQRGFVRYIIAILIATLSLTVVLSVANWSFITPLYIQLMGLKLSLPLNEVVIYGIVPFNLIKGFCVSFVFILILIHLGAWLKKKGSEF</sequence>
<dbReference type="Proteomes" id="UP000051054">
    <property type="component" value="Unassembled WGS sequence"/>
</dbReference>
<feature type="transmembrane region" description="Helical" evidence="9">
    <location>
        <begin position="84"/>
        <end position="107"/>
    </location>
</feature>
<evidence type="ECO:0000256" key="5">
    <source>
        <dbReference type="ARBA" id="ARBA00022692"/>
    </source>
</evidence>
<dbReference type="AlphaFoldDB" id="A0A0R1WVC9"/>
<dbReference type="GO" id="GO:0005886">
    <property type="term" value="C:plasma membrane"/>
    <property type="evidence" value="ECO:0007669"/>
    <property type="project" value="UniProtKB-SubCell"/>
</dbReference>
<evidence type="ECO:0000256" key="8">
    <source>
        <dbReference type="PIRNR" id="PIRNR037778"/>
    </source>
</evidence>
<evidence type="ECO:0000313" key="11">
    <source>
        <dbReference type="Proteomes" id="UP000051054"/>
    </source>
</evidence>
<keyword evidence="11" id="KW-1185">Reference proteome</keyword>
<keyword evidence="5 9" id="KW-0812">Transmembrane</keyword>
<evidence type="ECO:0000256" key="3">
    <source>
        <dbReference type="ARBA" id="ARBA00022448"/>
    </source>
</evidence>
<organism evidence="10 11">
    <name type="scientific">Ligilactobacillus hayakitensis DSM 18933 = JCM 14209</name>
    <dbReference type="NCBI Taxonomy" id="1423755"/>
    <lineage>
        <taxon>Bacteria</taxon>
        <taxon>Bacillati</taxon>
        <taxon>Bacillota</taxon>
        <taxon>Bacilli</taxon>
        <taxon>Lactobacillales</taxon>
        <taxon>Lactobacillaceae</taxon>
        <taxon>Ligilactobacillus</taxon>
    </lineage>
</organism>
<evidence type="ECO:0000256" key="2">
    <source>
        <dbReference type="ARBA" id="ARBA00005540"/>
    </source>
</evidence>
<comment type="similarity">
    <text evidence="2 8">Belongs to the prokaryotic riboflavin transporter (P-RFT) (TC 2.A.87) family.</text>
</comment>
<dbReference type="STRING" id="1423755.FC40_GL000752"/>
<evidence type="ECO:0000256" key="4">
    <source>
        <dbReference type="ARBA" id="ARBA00022475"/>
    </source>
</evidence>
<reference evidence="10 11" key="1">
    <citation type="journal article" date="2015" name="Genome Announc.">
        <title>Expanding the biotechnology potential of lactobacilli through comparative genomics of 213 strains and associated genera.</title>
        <authorList>
            <person name="Sun Z."/>
            <person name="Harris H.M."/>
            <person name="McCann A."/>
            <person name="Guo C."/>
            <person name="Argimon S."/>
            <person name="Zhang W."/>
            <person name="Yang X."/>
            <person name="Jeffery I.B."/>
            <person name="Cooney J.C."/>
            <person name="Kagawa T.F."/>
            <person name="Liu W."/>
            <person name="Song Y."/>
            <person name="Salvetti E."/>
            <person name="Wrobel A."/>
            <person name="Rasinkangas P."/>
            <person name="Parkhill J."/>
            <person name="Rea M.C."/>
            <person name="O'Sullivan O."/>
            <person name="Ritari J."/>
            <person name="Douillard F.P."/>
            <person name="Paul Ross R."/>
            <person name="Yang R."/>
            <person name="Briner A.E."/>
            <person name="Felis G.E."/>
            <person name="de Vos W.M."/>
            <person name="Barrangou R."/>
            <person name="Klaenhammer T.R."/>
            <person name="Caufield P.W."/>
            <person name="Cui Y."/>
            <person name="Zhang H."/>
            <person name="O'Toole P.W."/>
        </authorList>
    </citation>
    <scope>NUCLEOTIDE SEQUENCE [LARGE SCALE GENOMIC DNA]</scope>
    <source>
        <strain evidence="10 11">DSM 18933</strain>
    </source>
</reference>
<keyword evidence="4 8" id="KW-1003">Cell membrane</keyword>
<gene>
    <name evidence="10" type="ORF">FC40_GL000752</name>
</gene>
<dbReference type="PANTHER" id="PTHR38438:SF1">
    <property type="entry name" value="RIBOFLAVIN TRANSPORTER RIBU"/>
    <property type="match status" value="1"/>
</dbReference>
<dbReference type="PATRIC" id="fig|1423755.3.peg.805"/>
<keyword evidence="6 9" id="KW-1133">Transmembrane helix</keyword>
<evidence type="ECO:0000256" key="1">
    <source>
        <dbReference type="ARBA" id="ARBA00004651"/>
    </source>
</evidence>
<protein>
    <recommendedName>
        <fullName evidence="8">Riboflavin transporter</fullName>
    </recommendedName>
</protein>
<comment type="subcellular location">
    <subcellularLocation>
        <location evidence="1">Cell membrane</location>
        <topology evidence="1">Multi-pass membrane protein</topology>
    </subcellularLocation>
</comment>
<dbReference type="PIRSF" id="PIRSF037778">
    <property type="entry name" value="UCP037778_transp_RibU"/>
    <property type="match status" value="1"/>
</dbReference>
<dbReference type="GO" id="GO:0032217">
    <property type="term" value="F:riboflavin transmembrane transporter activity"/>
    <property type="evidence" value="ECO:0007669"/>
    <property type="project" value="UniProtKB-UniRule"/>
</dbReference>
<evidence type="ECO:0000256" key="9">
    <source>
        <dbReference type="SAM" id="Phobius"/>
    </source>
</evidence>
<feature type="transmembrane region" description="Helical" evidence="9">
    <location>
        <begin position="20"/>
        <end position="41"/>
    </location>
</feature>
<dbReference type="Gene3D" id="1.10.1760.20">
    <property type="match status" value="1"/>
</dbReference>
<evidence type="ECO:0000256" key="6">
    <source>
        <dbReference type="ARBA" id="ARBA00022989"/>
    </source>
</evidence>
<dbReference type="PANTHER" id="PTHR38438">
    <property type="entry name" value="RIBOFLAVIN TRANSPORTER RIBU"/>
    <property type="match status" value="1"/>
</dbReference>
<keyword evidence="7 8" id="KW-0472">Membrane</keyword>
<feature type="transmembrane region" description="Helical" evidence="9">
    <location>
        <begin position="114"/>
        <end position="139"/>
    </location>
</feature>
<dbReference type="InterPro" id="IPR024529">
    <property type="entry name" value="ECF_trnsprt_substrate-spec"/>
</dbReference>